<keyword evidence="4" id="KW-1185">Reference proteome</keyword>
<sequence>MFLGENMPYTFQVVISLILIMLIFVLFIYISRKQNINILQTETWKKENTFIFLILGDCANIEQVSGFKGDKKYINYSLFSDAVLIKRLATKHLKIDPEHIVIFAHGTKNDFNFMSTKVYSQLTPNEIYKTVPEQDDFNFIYYQKTSKIHEIISSKLKGHQDAHIILFLDDHGSPVDFGNSPFFDFYMFFLKIKHSALYILNDSCYRGSIIDILENYFKISEVLKRPKKNISTADLHFISFISNQLQPDNTIKDLNYIFSFIEKCCHYEKKEEFLYEIISNIYESLEKLNINSNEKLKDIIIPTDTSVEHFQNNISILSKIGIKTFKDLQDFYQFIYYFQSLYGKSNFKSILIKINPIIRITQNIQKSIRCDNKKLYQIIKELISQDHFFTNTLYERHQNHYIITSSHKDGLAPTFGTRRINSDTKIIPGSPVMSAFIIEALMLPKKDGISINRIKCTAYETKHYYKEYAIQSYRGKKKWIRLFFTEWKSSPHANKSFFDLNLNLDQTNIENIMKSIGFSLSVKFEDDLETPIDLINKENGEKTPEKYGFIIQPRKKREKRKRYRTIDKKQKSLFNGYTNMQEEKDEYYSDDESGIKSNKSDESNTKSSNFVLATINYNEKIDINLINNFKENIYTHHEDFFPDFIFVFRYELQELTKDMKYPFNPNDNYDVENYDKTMNVDILIWISHFFHLGTLDLCLMISYLKLAHIYTNIKFH</sequence>
<evidence type="ECO:0000313" key="3">
    <source>
        <dbReference type="EMBL" id="KAK8884625.1"/>
    </source>
</evidence>
<comment type="caution">
    <text evidence="3">The sequence shown here is derived from an EMBL/GenBank/DDBJ whole genome shotgun (WGS) entry which is preliminary data.</text>
</comment>
<keyword evidence="2" id="KW-0812">Transmembrane</keyword>
<evidence type="ECO:0000313" key="4">
    <source>
        <dbReference type="Proteomes" id="UP001470230"/>
    </source>
</evidence>
<feature type="transmembrane region" description="Helical" evidence="2">
    <location>
        <begin position="9"/>
        <end position="30"/>
    </location>
</feature>
<protein>
    <recommendedName>
        <fullName evidence="5">Caspase family p20 domain-containing protein</fullName>
    </recommendedName>
</protein>
<name>A0ABR2K0H8_9EUKA</name>
<evidence type="ECO:0000256" key="2">
    <source>
        <dbReference type="SAM" id="Phobius"/>
    </source>
</evidence>
<dbReference type="Proteomes" id="UP001470230">
    <property type="component" value="Unassembled WGS sequence"/>
</dbReference>
<gene>
    <name evidence="3" type="ORF">M9Y10_043741</name>
</gene>
<evidence type="ECO:0008006" key="5">
    <source>
        <dbReference type="Google" id="ProtNLM"/>
    </source>
</evidence>
<dbReference type="EMBL" id="JAPFFF010000008">
    <property type="protein sequence ID" value="KAK8884625.1"/>
    <property type="molecule type" value="Genomic_DNA"/>
</dbReference>
<proteinExistence type="predicted"/>
<keyword evidence="2" id="KW-0472">Membrane</keyword>
<keyword evidence="2" id="KW-1133">Transmembrane helix</keyword>
<reference evidence="3 4" key="1">
    <citation type="submission" date="2024-04" db="EMBL/GenBank/DDBJ databases">
        <title>Tritrichomonas musculus Genome.</title>
        <authorList>
            <person name="Alves-Ferreira E."/>
            <person name="Grigg M."/>
            <person name="Lorenzi H."/>
            <person name="Galac M."/>
        </authorList>
    </citation>
    <scope>NUCLEOTIDE SEQUENCE [LARGE SCALE GENOMIC DNA]</scope>
    <source>
        <strain evidence="3 4">EAF2021</strain>
    </source>
</reference>
<evidence type="ECO:0000256" key="1">
    <source>
        <dbReference type="SAM" id="MobiDB-lite"/>
    </source>
</evidence>
<accession>A0ABR2K0H8</accession>
<organism evidence="3 4">
    <name type="scientific">Tritrichomonas musculus</name>
    <dbReference type="NCBI Taxonomy" id="1915356"/>
    <lineage>
        <taxon>Eukaryota</taxon>
        <taxon>Metamonada</taxon>
        <taxon>Parabasalia</taxon>
        <taxon>Tritrichomonadida</taxon>
        <taxon>Tritrichomonadidae</taxon>
        <taxon>Tritrichomonas</taxon>
    </lineage>
</organism>
<feature type="region of interest" description="Disordered" evidence="1">
    <location>
        <begin position="585"/>
        <end position="605"/>
    </location>
</feature>